<dbReference type="SUPFAM" id="SSF46785">
    <property type="entry name" value="Winged helix' DNA-binding domain"/>
    <property type="match status" value="1"/>
</dbReference>
<dbReference type="InterPro" id="IPR005119">
    <property type="entry name" value="LysR_subst-bd"/>
</dbReference>
<dbReference type="Proteomes" id="UP000217257">
    <property type="component" value="Chromosome"/>
</dbReference>
<protein>
    <submittedName>
        <fullName evidence="6">LysR family transcriptional regulator</fullName>
    </submittedName>
</protein>
<keyword evidence="3" id="KW-0238">DNA-binding</keyword>
<proteinExistence type="inferred from homology"/>
<dbReference type="Gene3D" id="1.10.10.10">
    <property type="entry name" value="Winged helix-like DNA-binding domain superfamily/Winged helix DNA-binding domain"/>
    <property type="match status" value="1"/>
</dbReference>
<feature type="domain" description="HTH lysR-type" evidence="5">
    <location>
        <begin position="1"/>
        <end position="58"/>
    </location>
</feature>
<evidence type="ECO:0000256" key="3">
    <source>
        <dbReference type="ARBA" id="ARBA00023125"/>
    </source>
</evidence>
<name>A0A250JL51_9BACT</name>
<evidence type="ECO:0000313" key="7">
    <source>
        <dbReference type="Proteomes" id="UP000217257"/>
    </source>
</evidence>
<dbReference type="SUPFAM" id="SSF53850">
    <property type="entry name" value="Periplasmic binding protein-like II"/>
    <property type="match status" value="1"/>
</dbReference>
<keyword evidence="2" id="KW-0805">Transcription regulation</keyword>
<accession>A0A250JL51</accession>
<evidence type="ECO:0000259" key="5">
    <source>
        <dbReference type="PROSITE" id="PS50931"/>
    </source>
</evidence>
<dbReference type="AlphaFoldDB" id="A0A250JL51"/>
<evidence type="ECO:0000256" key="4">
    <source>
        <dbReference type="ARBA" id="ARBA00023163"/>
    </source>
</evidence>
<gene>
    <name evidence="6" type="ORF">CYFUS_009870</name>
</gene>
<evidence type="ECO:0000313" key="6">
    <source>
        <dbReference type="EMBL" id="ATB44383.1"/>
    </source>
</evidence>
<dbReference type="PRINTS" id="PR00039">
    <property type="entry name" value="HTHLYSR"/>
</dbReference>
<dbReference type="PANTHER" id="PTHR30126">
    <property type="entry name" value="HTH-TYPE TRANSCRIPTIONAL REGULATOR"/>
    <property type="match status" value="1"/>
</dbReference>
<dbReference type="FunFam" id="1.10.10.10:FF:000001">
    <property type="entry name" value="LysR family transcriptional regulator"/>
    <property type="match status" value="1"/>
</dbReference>
<reference evidence="6 7" key="1">
    <citation type="submission" date="2017-06" db="EMBL/GenBank/DDBJ databases">
        <title>Sequencing and comparative analysis of myxobacterial genomes.</title>
        <authorList>
            <person name="Rupp O."/>
            <person name="Goesmann A."/>
            <person name="Sogaard-Andersen L."/>
        </authorList>
    </citation>
    <scope>NUCLEOTIDE SEQUENCE [LARGE SCALE GENOMIC DNA]</scope>
    <source>
        <strain evidence="6 7">DSM 52655</strain>
    </source>
</reference>
<evidence type="ECO:0000256" key="2">
    <source>
        <dbReference type="ARBA" id="ARBA00023015"/>
    </source>
</evidence>
<dbReference type="Pfam" id="PF03466">
    <property type="entry name" value="LysR_substrate"/>
    <property type="match status" value="1"/>
</dbReference>
<dbReference type="PANTHER" id="PTHR30126:SF40">
    <property type="entry name" value="HTH-TYPE TRANSCRIPTIONAL REGULATOR GLTR"/>
    <property type="match status" value="1"/>
</dbReference>
<dbReference type="GO" id="GO:0003700">
    <property type="term" value="F:DNA-binding transcription factor activity"/>
    <property type="evidence" value="ECO:0007669"/>
    <property type="project" value="InterPro"/>
</dbReference>
<dbReference type="InterPro" id="IPR000847">
    <property type="entry name" value="LysR_HTH_N"/>
</dbReference>
<dbReference type="EMBL" id="CP022098">
    <property type="protein sequence ID" value="ATB44383.1"/>
    <property type="molecule type" value="Genomic_DNA"/>
</dbReference>
<evidence type="ECO:0000256" key="1">
    <source>
        <dbReference type="ARBA" id="ARBA00009437"/>
    </source>
</evidence>
<organism evidence="6 7">
    <name type="scientific">Cystobacter fuscus</name>
    <dbReference type="NCBI Taxonomy" id="43"/>
    <lineage>
        <taxon>Bacteria</taxon>
        <taxon>Pseudomonadati</taxon>
        <taxon>Myxococcota</taxon>
        <taxon>Myxococcia</taxon>
        <taxon>Myxococcales</taxon>
        <taxon>Cystobacterineae</taxon>
        <taxon>Archangiaceae</taxon>
        <taxon>Cystobacter</taxon>
    </lineage>
</organism>
<dbReference type="KEGG" id="cfus:CYFUS_009870"/>
<dbReference type="CDD" id="cd08442">
    <property type="entry name" value="PBP2_YofA_SoxR_like"/>
    <property type="match status" value="1"/>
</dbReference>
<dbReference type="GO" id="GO:0000976">
    <property type="term" value="F:transcription cis-regulatory region binding"/>
    <property type="evidence" value="ECO:0007669"/>
    <property type="project" value="TreeGrafter"/>
</dbReference>
<comment type="similarity">
    <text evidence="1">Belongs to the LysR transcriptional regulatory family.</text>
</comment>
<dbReference type="InterPro" id="IPR036390">
    <property type="entry name" value="WH_DNA-bd_sf"/>
</dbReference>
<dbReference type="PROSITE" id="PS50931">
    <property type="entry name" value="HTH_LYSR"/>
    <property type="match status" value="1"/>
</dbReference>
<sequence>MDAAELKVFEAVARTGGIGRAAQELHTVQSNVTARIRRLEEELGVPLFDRHSRGVKLTSAGQRLLPYATQAERLMAEARQAVADGPEPHGTLSLGSLETTAALRLTPILVAYTRECPQVDVSLRTGTTQGLLADVLEHRLEGAFVAGPVRHRELIEEPVVTEELVLVTAPGVRLEELPALSGGPKVLVFRTGCAYRQHLEHFLASRGLKALRTLELGTLDGILGCVSAGMGLTLLPRAVVEAAWRAGSVAVHALPTSRSRVTTVFIRRREGFTSRALLRFIDCAQRIHGGR</sequence>
<dbReference type="RefSeq" id="WP_095991674.1">
    <property type="nucleotide sequence ID" value="NZ_CP022098.1"/>
</dbReference>
<keyword evidence="4" id="KW-0804">Transcription</keyword>
<dbReference type="Gene3D" id="3.40.190.290">
    <property type="match status" value="1"/>
</dbReference>
<dbReference type="InterPro" id="IPR036388">
    <property type="entry name" value="WH-like_DNA-bd_sf"/>
</dbReference>
<dbReference type="Pfam" id="PF00126">
    <property type="entry name" value="HTH_1"/>
    <property type="match status" value="1"/>
</dbReference>